<reference evidence="2 3" key="1">
    <citation type="submission" date="2021-06" db="EMBL/GenBank/DDBJ databases">
        <title>Caerostris darwini draft genome.</title>
        <authorList>
            <person name="Kono N."/>
            <person name="Arakawa K."/>
        </authorList>
    </citation>
    <scope>NUCLEOTIDE SEQUENCE [LARGE SCALE GENOMIC DNA]</scope>
</reference>
<keyword evidence="1" id="KW-1133">Transmembrane helix</keyword>
<keyword evidence="1" id="KW-0812">Transmembrane</keyword>
<keyword evidence="1" id="KW-0472">Membrane</keyword>
<organism evidence="2 3">
    <name type="scientific">Caerostris darwini</name>
    <dbReference type="NCBI Taxonomy" id="1538125"/>
    <lineage>
        <taxon>Eukaryota</taxon>
        <taxon>Metazoa</taxon>
        <taxon>Ecdysozoa</taxon>
        <taxon>Arthropoda</taxon>
        <taxon>Chelicerata</taxon>
        <taxon>Arachnida</taxon>
        <taxon>Araneae</taxon>
        <taxon>Araneomorphae</taxon>
        <taxon>Entelegynae</taxon>
        <taxon>Araneoidea</taxon>
        <taxon>Araneidae</taxon>
        <taxon>Caerostris</taxon>
    </lineage>
</organism>
<dbReference type="AlphaFoldDB" id="A0AAV4UEY9"/>
<dbReference type="Proteomes" id="UP001054837">
    <property type="component" value="Unassembled WGS sequence"/>
</dbReference>
<evidence type="ECO:0000256" key="1">
    <source>
        <dbReference type="SAM" id="Phobius"/>
    </source>
</evidence>
<evidence type="ECO:0000313" key="2">
    <source>
        <dbReference type="EMBL" id="GIY56357.1"/>
    </source>
</evidence>
<protein>
    <submittedName>
        <fullName evidence="2">Uncharacterized protein</fullName>
    </submittedName>
</protein>
<name>A0AAV4UEY9_9ARAC</name>
<gene>
    <name evidence="2" type="ORF">CDAR_597771</name>
</gene>
<keyword evidence="3" id="KW-1185">Reference proteome</keyword>
<sequence length="94" mass="10760">MHQLVQYHDTTMVQSHGSTMVRAILLVPYTNGKRGAMLYLVLGLLLLSLVAADPQNSDEIAHCRRLVSEEDARETTTHRHRWYRGDGWPADPYK</sequence>
<comment type="caution">
    <text evidence="2">The sequence shown here is derived from an EMBL/GenBank/DDBJ whole genome shotgun (WGS) entry which is preliminary data.</text>
</comment>
<dbReference type="EMBL" id="BPLQ01011193">
    <property type="protein sequence ID" value="GIY56357.1"/>
    <property type="molecule type" value="Genomic_DNA"/>
</dbReference>
<feature type="transmembrane region" description="Helical" evidence="1">
    <location>
        <begin position="36"/>
        <end position="52"/>
    </location>
</feature>
<proteinExistence type="predicted"/>
<evidence type="ECO:0000313" key="3">
    <source>
        <dbReference type="Proteomes" id="UP001054837"/>
    </source>
</evidence>
<accession>A0AAV4UEY9</accession>